<keyword evidence="1" id="KW-0175">Coiled coil</keyword>
<protein>
    <submittedName>
        <fullName evidence="3">Uncharacterized protein</fullName>
    </submittedName>
</protein>
<dbReference type="RefSeq" id="XP_046118228.1">
    <property type="nucleotide sequence ID" value="XM_046267012.1"/>
</dbReference>
<dbReference type="AlphaFoldDB" id="A0A9P7ZLH4"/>
<keyword evidence="4" id="KW-1185">Reference proteome</keyword>
<proteinExistence type="predicted"/>
<dbReference type="EMBL" id="MU251254">
    <property type="protein sequence ID" value="KAG9254304.1"/>
    <property type="molecule type" value="Genomic_DNA"/>
</dbReference>
<evidence type="ECO:0000313" key="3">
    <source>
        <dbReference type="EMBL" id="KAG9254304.1"/>
    </source>
</evidence>
<feature type="region of interest" description="Disordered" evidence="2">
    <location>
        <begin position="115"/>
        <end position="202"/>
    </location>
</feature>
<gene>
    <name evidence="3" type="ORF">F5Z01DRAFT_750218</name>
</gene>
<dbReference type="Proteomes" id="UP000887229">
    <property type="component" value="Unassembled WGS sequence"/>
</dbReference>
<accession>A0A9P7ZLH4</accession>
<dbReference type="GeneID" id="70297915"/>
<sequence length="565" mass="64279">MASKRRRDTTTAIEDFRAITETTNLKPMLSLRRKYKWPSLPLTHTDRWEIETELRELDTLMRYQEMKINLNRAGDPRNEHALNRARIRDTLNDARLIKRLKKSLSTYLRDALDTNGAQDINGDPEDPGAAFTEPAAKRQRKDRTPKRAGKTPTKRSNHGNRGQIQETDGAEACGQGEFRKSQHATGKGSETSKRKKRGKGGITYHTARRETIALTESPRSSASIAYSWLPEGERPDFVVEPKTEQLATSSPQTWRFNKSEAEFDMSRHDLPGQPIFQRAATSDGATHVASGNHYSSSHEGFLAMFPDGQWASTSGANGNHRKRAATEQVYDDPIPSGETRTEQRKASVKKEKLAMPMVLIDLTDETEAFQRHASESSKDGEDCDGEEMLPQQGAEFFDETTKRKKLLLIAQRQKERLELCETNERNRAAVSNNLNICLRESGLRETELRARLDKANKEIRMLHQKHTAADSMGSEATASRRSLQTELARQKSEHEAEMEHLRVEMANQSRAFEAERSAWKKKMGYNTHALNVALQGKDRDEFKRLLLNSYEQQVQETLENLYLDP</sequence>
<comment type="caution">
    <text evidence="3">The sequence shown here is derived from an EMBL/GenBank/DDBJ whole genome shotgun (WGS) entry which is preliminary data.</text>
</comment>
<evidence type="ECO:0000256" key="1">
    <source>
        <dbReference type="SAM" id="Coils"/>
    </source>
</evidence>
<feature type="compositionally biased region" description="Basic residues" evidence="2">
    <location>
        <begin position="137"/>
        <end position="158"/>
    </location>
</feature>
<evidence type="ECO:0000256" key="2">
    <source>
        <dbReference type="SAM" id="MobiDB-lite"/>
    </source>
</evidence>
<reference evidence="3" key="1">
    <citation type="journal article" date="2021" name="IMA Fungus">
        <title>Genomic characterization of three marine fungi, including Emericellopsis atlantica sp. nov. with signatures of a generalist lifestyle and marine biomass degradation.</title>
        <authorList>
            <person name="Hagestad O.C."/>
            <person name="Hou L."/>
            <person name="Andersen J.H."/>
            <person name="Hansen E.H."/>
            <person name="Altermark B."/>
            <person name="Li C."/>
            <person name="Kuhnert E."/>
            <person name="Cox R.J."/>
            <person name="Crous P.W."/>
            <person name="Spatafora J.W."/>
            <person name="Lail K."/>
            <person name="Amirebrahimi M."/>
            <person name="Lipzen A."/>
            <person name="Pangilinan J."/>
            <person name="Andreopoulos W."/>
            <person name="Hayes R.D."/>
            <person name="Ng V."/>
            <person name="Grigoriev I.V."/>
            <person name="Jackson S.A."/>
            <person name="Sutton T.D.S."/>
            <person name="Dobson A.D.W."/>
            <person name="Rama T."/>
        </authorList>
    </citation>
    <scope>NUCLEOTIDE SEQUENCE</scope>
    <source>
        <strain evidence="3">TS7</strain>
    </source>
</reference>
<name>A0A9P7ZLH4_9HYPO</name>
<evidence type="ECO:0000313" key="4">
    <source>
        <dbReference type="Proteomes" id="UP000887229"/>
    </source>
</evidence>
<feature type="coiled-coil region" evidence="1">
    <location>
        <begin position="445"/>
        <end position="511"/>
    </location>
</feature>
<organism evidence="3 4">
    <name type="scientific">Emericellopsis atlantica</name>
    <dbReference type="NCBI Taxonomy" id="2614577"/>
    <lineage>
        <taxon>Eukaryota</taxon>
        <taxon>Fungi</taxon>
        <taxon>Dikarya</taxon>
        <taxon>Ascomycota</taxon>
        <taxon>Pezizomycotina</taxon>
        <taxon>Sordariomycetes</taxon>
        <taxon>Hypocreomycetidae</taxon>
        <taxon>Hypocreales</taxon>
        <taxon>Bionectriaceae</taxon>
        <taxon>Emericellopsis</taxon>
    </lineage>
</organism>